<accession>A0A3A4NR67</accession>
<dbReference type="Pfam" id="PF25876">
    <property type="entry name" value="HH_MFP_RND"/>
    <property type="match status" value="1"/>
</dbReference>
<feature type="coiled-coil region" evidence="2">
    <location>
        <begin position="114"/>
        <end position="207"/>
    </location>
</feature>
<dbReference type="GO" id="GO:0030313">
    <property type="term" value="C:cell envelope"/>
    <property type="evidence" value="ECO:0007669"/>
    <property type="project" value="UniProtKB-SubCell"/>
</dbReference>
<dbReference type="GO" id="GO:0055085">
    <property type="term" value="P:transmembrane transport"/>
    <property type="evidence" value="ECO:0007669"/>
    <property type="project" value="InterPro"/>
</dbReference>
<keyword evidence="3" id="KW-0472">Membrane</keyword>
<keyword evidence="3" id="KW-0812">Transmembrane</keyword>
<dbReference type="InterPro" id="IPR058625">
    <property type="entry name" value="MdtA-like_BSH"/>
</dbReference>
<feature type="domain" description="Multidrug resistance protein MdtA-like alpha-helical hairpin" evidence="4">
    <location>
        <begin position="136"/>
        <end position="201"/>
    </location>
</feature>
<proteinExistence type="predicted"/>
<reference evidence="7 8" key="1">
    <citation type="journal article" date="2017" name="ISME J.">
        <title>Energy and carbon metabolisms in a deep terrestrial subsurface fluid microbial community.</title>
        <authorList>
            <person name="Momper L."/>
            <person name="Jungbluth S.P."/>
            <person name="Lee M.D."/>
            <person name="Amend J.P."/>
        </authorList>
    </citation>
    <scope>NUCLEOTIDE SEQUENCE [LARGE SCALE GENOMIC DNA]</scope>
    <source>
        <strain evidence="7">SURF_5</strain>
    </source>
</reference>
<evidence type="ECO:0000256" key="1">
    <source>
        <dbReference type="ARBA" id="ARBA00004196"/>
    </source>
</evidence>
<feature type="domain" description="CusB-like beta-barrel" evidence="6">
    <location>
        <begin position="264"/>
        <end position="305"/>
    </location>
</feature>
<evidence type="ECO:0000313" key="7">
    <source>
        <dbReference type="EMBL" id="RJP21522.1"/>
    </source>
</evidence>
<evidence type="ECO:0000259" key="4">
    <source>
        <dbReference type="Pfam" id="PF25876"/>
    </source>
</evidence>
<feature type="transmembrane region" description="Helical" evidence="3">
    <location>
        <begin position="36"/>
        <end position="56"/>
    </location>
</feature>
<keyword evidence="2" id="KW-0175">Coiled coil</keyword>
<dbReference type="AlphaFoldDB" id="A0A3A4NR67"/>
<dbReference type="InterPro" id="IPR058792">
    <property type="entry name" value="Beta-barrel_RND_2"/>
</dbReference>
<dbReference type="Gene3D" id="1.10.287.470">
    <property type="entry name" value="Helix hairpin bin"/>
    <property type="match status" value="2"/>
</dbReference>
<dbReference type="InterPro" id="IPR058624">
    <property type="entry name" value="MdtA-like_HH"/>
</dbReference>
<keyword evidence="3" id="KW-1133">Transmembrane helix</keyword>
<gene>
    <name evidence="7" type="ORF">C4520_09535</name>
</gene>
<evidence type="ECO:0000256" key="3">
    <source>
        <dbReference type="SAM" id="Phobius"/>
    </source>
</evidence>
<evidence type="ECO:0000259" key="5">
    <source>
        <dbReference type="Pfam" id="PF25917"/>
    </source>
</evidence>
<dbReference type="PANTHER" id="PTHR30386:SF19">
    <property type="entry name" value="MULTIDRUG EXPORT PROTEIN EMRA-RELATED"/>
    <property type="match status" value="1"/>
</dbReference>
<comment type="subcellular location">
    <subcellularLocation>
        <location evidence="1">Cell envelope</location>
    </subcellularLocation>
</comment>
<feature type="domain" description="Multidrug resistance protein MdtA-like barrel-sandwich hybrid" evidence="5">
    <location>
        <begin position="76"/>
        <end position="259"/>
    </location>
</feature>
<protein>
    <submittedName>
        <fullName evidence="7">HlyD family secretion protein</fullName>
    </submittedName>
</protein>
<dbReference type="Pfam" id="PF25954">
    <property type="entry name" value="Beta-barrel_RND_2"/>
    <property type="match status" value="1"/>
</dbReference>
<dbReference type="InterPro" id="IPR050739">
    <property type="entry name" value="MFP"/>
</dbReference>
<dbReference type="Gene3D" id="2.40.30.170">
    <property type="match status" value="1"/>
</dbReference>
<comment type="caution">
    <text evidence="7">The sequence shown here is derived from an EMBL/GenBank/DDBJ whole genome shotgun (WGS) entry which is preliminary data.</text>
</comment>
<sequence length="360" mass="39647">MQPGLSLSHFRGKIMNRESEEKKSGQPAQPPSRRKIAVTTLLVLVVCAVAVAFFFWRRAQIYVRTDDAYVHGHIHSISSRVPGTISEVLVTDNESVVKDQLLVRLDPATFEAAVRDSEAALELARNEVAQMQAAVQVAEARLAHARATLNQAEVDLRRAEELARSGIASKEAHDKATTSKRVSEAAVRAAQEELQRARAALGSVEGMHPLVLKRQAELDEARLNLQYTEIRSPSEGYITRKSAEVGNRIQPGQPLMSVVPLDDIWIVANYKETQLERIKVGQPVEIEVDTYPGVKIKGRVESIMAGTGAVFSLFPPENATGNFVKVVQRVPVKIVLEDYPNPHVLRVGMSVVPTVDTTKD</sequence>
<dbReference type="SUPFAM" id="SSF111369">
    <property type="entry name" value="HlyD-like secretion proteins"/>
    <property type="match status" value="3"/>
</dbReference>
<evidence type="ECO:0000313" key="8">
    <source>
        <dbReference type="Proteomes" id="UP000265882"/>
    </source>
</evidence>
<evidence type="ECO:0000256" key="2">
    <source>
        <dbReference type="SAM" id="Coils"/>
    </source>
</evidence>
<dbReference type="PANTHER" id="PTHR30386">
    <property type="entry name" value="MEMBRANE FUSION SUBUNIT OF EMRAB-TOLC MULTIDRUG EFFLUX PUMP"/>
    <property type="match status" value="1"/>
</dbReference>
<organism evidence="7 8">
    <name type="scientific">Abyssobacteria bacterium (strain SURF_5)</name>
    <dbReference type="NCBI Taxonomy" id="2093360"/>
    <lineage>
        <taxon>Bacteria</taxon>
        <taxon>Pseudomonadati</taxon>
        <taxon>Candidatus Hydrogenedentota</taxon>
        <taxon>Candidatus Abyssobacteria</taxon>
    </lineage>
</organism>
<dbReference type="Pfam" id="PF25917">
    <property type="entry name" value="BSH_RND"/>
    <property type="match status" value="1"/>
</dbReference>
<name>A0A3A4NR67_ABYX5</name>
<evidence type="ECO:0000259" key="6">
    <source>
        <dbReference type="Pfam" id="PF25954"/>
    </source>
</evidence>
<dbReference type="Proteomes" id="UP000265882">
    <property type="component" value="Unassembled WGS sequence"/>
</dbReference>
<dbReference type="Gene3D" id="2.40.50.100">
    <property type="match status" value="1"/>
</dbReference>
<dbReference type="EMBL" id="QZKU01000067">
    <property type="protein sequence ID" value="RJP21522.1"/>
    <property type="molecule type" value="Genomic_DNA"/>
</dbReference>